<dbReference type="EMBL" id="QVLU01000003">
    <property type="protein sequence ID" value="RGE73359.1"/>
    <property type="molecule type" value="Genomic_DNA"/>
</dbReference>
<protein>
    <submittedName>
        <fullName evidence="1">Uncharacterized protein</fullName>
    </submittedName>
</protein>
<sequence>MPPITFGQLPLTAFNPIHEKKLSFLRAVKNHQRKGRREKIMTWKITSDSMDKSFMEIPPLILYRLSIFLYNFH</sequence>
<reference evidence="1 2" key="1">
    <citation type="submission" date="2018-08" db="EMBL/GenBank/DDBJ databases">
        <title>A genome reference for cultivated species of the human gut microbiota.</title>
        <authorList>
            <person name="Zou Y."/>
            <person name="Xue W."/>
            <person name="Luo G."/>
        </authorList>
    </citation>
    <scope>NUCLEOTIDE SEQUENCE [LARGE SCALE GENOMIC DNA]</scope>
    <source>
        <strain evidence="1 2">AF26-4BH</strain>
    </source>
</reference>
<accession>A0A3E3J1Z3</accession>
<evidence type="ECO:0000313" key="1">
    <source>
        <dbReference type="EMBL" id="RGE73359.1"/>
    </source>
</evidence>
<dbReference type="Proteomes" id="UP000261166">
    <property type="component" value="Unassembled WGS sequence"/>
</dbReference>
<proteinExistence type="predicted"/>
<organism evidence="1 2">
    <name type="scientific">Eisenbergiella massiliensis</name>
    <dbReference type="NCBI Taxonomy" id="1720294"/>
    <lineage>
        <taxon>Bacteria</taxon>
        <taxon>Bacillati</taxon>
        <taxon>Bacillota</taxon>
        <taxon>Clostridia</taxon>
        <taxon>Lachnospirales</taxon>
        <taxon>Lachnospiraceae</taxon>
        <taxon>Eisenbergiella</taxon>
    </lineage>
</organism>
<gene>
    <name evidence="1" type="ORF">DWY69_03990</name>
</gene>
<name>A0A3E3J1Z3_9FIRM</name>
<comment type="caution">
    <text evidence="1">The sequence shown here is derived from an EMBL/GenBank/DDBJ whole genome shotgun (WGS) entry which is preliminary data.</text>
</comment>
<evidence type="ECO:0000313" key="2">
    <source>
        <dbReference type="Proteomes" id="UP000261166"/>
    </source>
</evidence>
<dbReference type="AlphaFoldDB" id="A0A3E3J1Z3"/>